<evidence type="ECO:0000256" key="1">
    <source>
        <dbReference type="SAM" id="MobiDB-lite"/>
    </source>
</evidence>
<keyword evidence="3" id="KW-1185">Reference proteome</keyword>
<evidence type="ECO:0000313" key="3">
    <source>
        <dbReference type="Proteomes" id="UP000011083"/>
    </source>
</evidence>
<gene>
    <name evidence="2" type="ORF">ACA1_103210</name>
</gene>
<dbReference type="VEuPathDB" id="AmoebaDB:ACA1_103210"/>
<dbReference type="Proteomes" id="UP000011083">
    <property type="component" value="Unassembled WGS sequence"/>
</dbReference>
<dbReference type="AlphaFoldDB" id="L8GDM6"/>
<accession>L8GDM6</accession>
<feature type="compositionally biased region" description="Basic and acidic residues" evidence="1">
    <location>
        <begin position="222"/>
        <end position="232"/>
    </location>
</feature>
<dbReference type="GeneID" id="14911400"/>
<protein>
    <submittedName>
        <fullName evidence="2">Uncharacterized protein</fullName>
    </submittedName>
</protein>
<organism evidence="2 3">
    <name type="scientific">Acanthamoeba castellanii (strain ATCC 30010 / Neff)</name>
    <dbReference type="NCBI Taxonomy" id="1257118"/>
    <lineage>
        <taxon>Eukaryota</taxon>
        <taxon>Amoebozoa</taxon>
        <taxon>Discosea</taxon>
        <taxon>Longamoebia</taxon>
        <taxon>Centramoebida</taxon>
        <taxon>Acanthamoebidae</taxon>
        <taxon>Acanthamoeba</taxon>
    </lineage>
</organism>
<dbReference type="RefSeq" id="XP_004332977.1">
    <property type="nucleotide sequence ID" value="XM_004332929.1"/>
</dbReference>
<feature type="region of interest" description="Disordered" evidence="1">
    <location>
        <begin position="192"/>
        <end position="232"/>
    </location>
</feature>
<reference evidence="2 3" key="1">
    <citation type="journal article" date="2013" name="Genome Biol.">
        <title>Genome of Acanthamoeba castellanii highlights extensive lateral gene transfer and early evolution of tyrosine kinase signaling.</title>
        <authorList>
            <person name="Clarke M."/>
            <person name="Lohan A.J."/>
            <person name="Liu B."/>
            <person name="Lagkouvardos I."/>
            <person name="Roy S."/>
            <person name="Zafar N."/>
            <person name="Bertelli C."/>
            <person name="Schilde C."/>
            <person name="Kianianmomeni A."/>
            <person name="Burglin T.R."/>
            <person name="Frech C."/>
            <person name="Turcotte B."/>
            <person name="Kopec K.O."/>
            <person name="Synnott J.M."/>
            <person name="Choo C."/>
            <person name="Paponov I."/>
            <person name="Finkler A."/>
            <person name="Soon Heng Tan C."/>
            <person name="Hutchins A.P."/>
            <person name="Weinmeier T."/>
            <person name="Rattei T."/>
            <person name="Chu J.S."/>
            <person name="Gimenez G."/>
            <person name="Irimia M."/>
            <person name="Rigden D.J."/>
            <person name="Fitzpatrick D.A."/>
            <person name="Lorenzo-Morales J."/>
            <person name="Bateman A."/>
            <person name="Chiu C.H."/>
            <person name="Tang P."/>
            <person name="Hegemann P."/>
            <person name="Fromm H."/>
            <person name="Raoult D."/>
            <person name="Greub G."/>
            <person name="Miranda-Saavedra D."/>
            <person name="Chen N."/>
            <person name="Nash P."/>
            <person name="Ginger M.L."/>
            <person name="Horn M."/>
            <person name="Schaap P."/>
            <person name="Caler L."/>
            <person name="Loftus B."/>
        </authorList>
    </citation>
    <scope>NUCLEOTIDE SEQUENCE [LARGE SCALE GENOMIC DNA]</scope>
    <source>
        <strain evidence="2 3">Neff</strain>
    </source>
</reference>
<dbReference type="KEGG" id="acan:ACA1_103210"/>
<dbReference type="EMBL" id="KB008169">
    <property type="protein sequence ID" value="ELR10964.1"/>
    <property type="molecule type" value="Genomic_DNA"/>
</dbReference>
<sequence>MKLLSSFIIPEAVVRNPHASLFVLFISAFTLFALTGEDNDLIRPRRKKSLFKRIFHVFGEDESPTLDVQGVVEGTALAAMAEEQDPAAIQEALEKLVKQLEQELCNERQDKERMHESMKKEEMLRQEAEEDLELVKQELNRQVQLYRVHMREEREKVIALEKELQGQSIHTQQLEAMLQLRDGQIEELEESLRQAADQEKGRSATQLNGEGSGSPSPNSSRSADKKRVFTIM</sequence>
<feature type="compositionally biased region" description="Basic and acidic residues" evidence="1">
    <location>
        <begin position="192"/>
        <end position="202"/>
    </location>
</feature>
<name>L8GDM6_ACACF</name>
<evidence type="ECO:0000313" key="2">
    <source>
        <dbReference type="EMBL" id="ELR10964.1"/>
    </source>
</evidence>
<proteinExistence type="predicted"/>